<dbReference type="Proteomes" id="UP000694924">
    <property type="component" value="Unplaced"/>
</dbReference>
<evidence type="ECO:0000259" key="1">
    <source>
        <dbReference type="Pfam" id="PF12937"/>
    </source>
</evidence>
<dbReference type="RefSeq" id="XP_015173123.1">
    <property type="nucleotide sequence ID" value="XM_015317637.1"/>
</dbReference>
<dbReference type="GeneID" id="107064671"/>
<evidence type="ECO:0000313" key="3">
    <source>
        <dbReference type="RefSeq" id="XP_015173123.1"/>
    </source>
</evidence>
<feature type="domain" description="F-box" evidence="1">
    <location>
        <begin position="38"/>
        <end position="69"/>
    </location>
</feature>
<dbReference type="SUPFAM" id="SSF81383">
    <property type="entry name" value="F-box domain"/>
    <property type="match status" value="1"/>
</dbReference>
<protein>
    <submittedName>
        <fullName evidence="3 4">F-box only protein 22-like isoform X1</fullName>
    </submittedName>
</protein>
<dbReference type="Gene3D" id="1.20.1280.50">
    <property type="match status" value="1"/>
</dbReference>
<dbReference type="PANTHER" id="PTHR14939">
    <property type="entry name" value="F-BOX ONLY PROTEIN 22"/>
    <property type="match status" value="1"/>
</dbReference>
<evidence type="ECO:0000313" key="2">
    <source>
        <dbReference type="Proteomes" id="UP000694924"/>
    </source>
</evidence>
<gene>
    <name evidence="3 4" type="primary">LOC107064671</name>
</gene>
<dbReference type="InterPro" id="IPR001810">
    <property type="entry name" value="F-box_dom"/>
</dbReference>
<organism evidence="2 4">
    <name type="scientific">Polistes dominula</name>
    <name type="common">European paper wasp</name>
    <name type="synonym">Vespa dominula</name>
    <dbReference type="NCBI Taxonomy" id="743375"/>
    <lineage>
        <taxon>Eukaryota</taxon>
        <taxon>Metazoa</taxon>
        <taxon>Ecdysozoa</taxon>
        <taxon>Arthropoda</taxon>
        <taxon>Hexapoda</taxon>
        <taxon>Insecta</taxon>
        <taxon>Pterygota</taxon>
        <taxon>Neoptera</taxon>
        <taxon>Endopterygota</taxon>
        <taxon>Hymenoptera</taxon>
        <taxon>Apocrita</taxon>
        <taxon>Aculeata</taxon>
        <taxon>Vespoidea</taxon>
        <taxon>Vespidae</taxon>
        <taxon>Polistinae</taxon>
        <taxon>Polistini</taxon>
        <taxon>Polistes</taxon>
    </lineage>
</organism>
<dbReference type="RefSeq" id="XP_015173124.1">
    <property type="nucleotide sequence ID" value="XM_015317638.1"/>
</dbReference>
<dbReference type="InterPro" id="IPR036047">
    <property type="entry name" value="F-box-like_dom_sf"/>
</dbReference>
<keyword evidence="2" id="KW-1185">Reference proteome</keyword>
<evidence type="ECO:0000313" key="4">
    <source>
        <dbReference type="RefSeq" id="XP_015173124.1"/>
    </source>
</evidence>
<accession>A0ABM1HYT7</accession>
<proteinExistence type="predicted"/>
<dbReference type="PANTHER" id="PTHR14939:SF5">
    <property type="entry name" value="F-BOX ONLY PROTEIN 22"/>
    <property type="match status" value="1"/>
</dbReference>
<name>A0ABM1HYT7_POLDO</name>
<reference evidence="3 4" key="1">
    <citation type="submission" date="2025-05" db="UniProtKB">
        <authorList>
            <consortium name="RefSeq"/>
        </authorList>
    </citation>
    <scope>IDENTIFICATION</scope>
    <source>
        <tissue evidence="3 4">Whole body</tissue>
    </source>
</reference>
<dbReference type="Pfam" id="PF12937">
    <property type="entry name" value="F-box-like"/>
    <property type="match status" value="1"/>
</dbReference>
<sequence>MEQIRKKFCTEENKTKTEDEKTTDNKEICKSGQNLTSDVLYIIFKYLNYFDLSSASHVCRSWSDVANHEKKTRGPSCFVRKAKDMKYITSSGENYNKKLIDCVRIKPTISINFSVGNESFISQGCHTGYLPYDCDLVSLNTHGTVINNEETQEDNDNIACMLFPEVPNINVSMYTFNIHNWKRTKKVYPLKFKSMFKVSDKDPETKCMILLCDWNGRVIASNILRALKNGLKASKTFVWGGIAKNLIVCATENNKRTCKRTSNCAAITIIGTKMKVWTILLDSKCNTKKLVEDKLKAFKEEIQLKRHSIGFMFACCVRGLNMFDEPHVESTIFKALFPKVPLVGCFGDGEFGKRITNEKSRRKRWQFVNSVSTSFMILTYDT</sequence>